<dbReference type="PROSITE" id="PS50919">
    <property type="entry name" value="MIR"/>
    <property type="match status" value="3"/>
</dbReference>
<feature type="domain" description="MIR" evidence="4">
    <location>
        <begin position="417"/>
        <end position="469"/>
    </location>
</feature>
<dbReference type="SUPFAM" id="SSF82109">
    <property type="entry name" value="MIR domain"/>
    <property type="match status" value="1"/>
</dbReference>
<dbReference type="AlphaFoldDB" id="A0A9W7XZ69"/>
<evidence type="ECO:0000313" key="6">
    <source>
        <dbReference type="Proteomes" id="UP001149813"/>
    </source>
</evidence>
<dbReference type="Gene3D" id="2.80.10.50">
    <property type="match status" value="1"/>
</dbReference>
<proteinExistence type="predicted"/>
<feature type="domain" description="MIR" evidence="4">
    <location>
        <begin position="355"/>
        <end position="411"/>
    </location>
</feature>
<keyword evidence="6" id="KW-1185">Reference proteome</keyword>
<dbReference type="Pfam" id="PF02815">
    <property type="entry name" value="MIR"/>
    <property type="match status" value="1"/>
</dbReference>
<feature type="compositionally biased region" description="Gly residues" evidence="3">
    <location>
        <begin position="205"/>
        <end position="214"/>
    </location>
</feature>
<reference evidence="5" key="1">
    <citation type="submission" date="2022-07" db="EMBL/GenBank/DDBJ databases">
        <title>Phylogenomic reconstructions and comparative analyses of Kickxellomycotina fungi.</title>
        <authorList>
            <person name="Reynolds N.K."/>
            <person name="Stajich J.E."/>
            <person name="Barry K."/>
            <person name="Grigoriev I.V."/>
            <person name="Crous P."/>
            <person name="Smith M.E."/>
        </authorList>
    </citation>
    <scope>NUCLEOTIDE SEQUENCE</scope>
    <source>
        <strain evidence="5">NBRC 32514</strain>
    </source>
</reference>
<feature type="compositionally biased region" description="Polar residues" evidence="3">
    <location>
        <begin position="270"/>
        <end position="279"/>
    </location>
</feature>
<feature type="compositionally biased region" description="Low complexity" evidence="3">
    <location>
        <begin position="34"/>
        <end position="57"/>
    </location>
</feature>
<sequence>MSDYDNYDNNNQRRDSGEGNDGERGIGSFFGKGNNNNNQQQHQQQQQHQFRPNQYGPPQGPPPSGPSQSHYGQNPYGNNSPGGGSPYSNSPGPRPGSNMVGGAQHGGNMPGGGYSQEEIEKNQRNDRMKDWGTKAGIAALGAAAIGAAAYGIHEWREDKQEEEEEEKRKEESKRREEEDKRRREEEERRRREQQQHQQQQQQHHGGPGGPGGWNSPGPGSNYGGSQQSHQQQQPPSHYGGSDSGSGFRPPVPMGRHPYSFDQNDVRNADPSRSSENSPTPREYPQLRHTGSDNVIKMGSIVALKHNMTGRFLHTDRSHNTQTGSNQQLVFGFRWNPDENDWWQVLPANHDVPVPGAIVTYGTQIRLRHLQTGRHLHSHYNYRDPKCGQNEVTAYGDQAFSDENDHWVVERWGTGSYGQTWEANDVVVFRHYVSGMTLHSHDILVSEDVQSVTCFGPGGEENDKWRVKFD</sequence>
<feature type="compositionally biased region" description="Basic and acidic residues" evidence="3">
    <location>
        <begin position="166"/>
        <end position="194"/>
    </location>
</feature>
<feature type="domain" description="MIR" evidence="4">
    <location>
        <begin position="292"/>
        <end position="347"/>
    </location>
</feature>
<evidence type="ECO:0000259" key="4">
    <source>
        <dbReference type="PROSITE" id="PS50919"/>
    </source>
</evidence>
<feature type="compositionally biased region" description="Low complexity" evidence="3">
    <location>
        <begin position="1"/>
        <end position="10"/>
    </location>
</feature>
<feature type="compositionally biased region" description="Low complexity" evidence="3">
    <location>
        <begin position="86"/>
        <end position="98"/>
    </location>
</feature>
<name>A0A9W7XZ69_9FUNG</name>
<dbReference type="OrthoDB" id="5588846at2759"/>
<feature type="region of interest" description="Disordered" evidence="3">
    <location>
        <begin position="154"/>
        <end position="292"/>
    </location>
</feature>
<dbReference type="EMBL" id="JANBOJ010000196">
    <property type="protein sequence ID" value="KAJ1721114.1"/>
    <property type="molecule type" value="Genomic_DNA"/>
</dbReference>
<feature type="compositionally biased region" description="Basic and acidic residues" evidence="3">
    <location>
        <begin position="118"/>
        <end position="130"/>
    </location>
</feature>
<feature type="compositionally biased region" description="Basic and acidic residues" evidence="3">
    <location>
        <begin position="11"/>
        <end position="24"/>
    </location>
</feature>
<keyword evidence="2" id="KW-0677">Repeat</keyword>
<feature type="compositionally biased region" description="Gly residues" evidence="3">
    <location>
        <begin position="103"/>
        <end position="114"/>
    </location>
</feature>
<feature type="compositionally biased region" description="Low complexity" evidence="3">
    <location>
        <begin position="66"/>
        <end position="79"/>
    </location>
</feature>
<protein>
    <recommendedName>
        <fullName evidence="4">MIR domain-containing protein</fullName>
    </recommendedName>
</protein>
<evidence type="ECO:0000256" key="2">
    <source>
        <dbReference type="ARBA" id="ARBA00022737"/>
    </source>
</evidence>
<dbReference type="InterPro" id="IPR036300">
    <property type="entry name" value="MIR_dom_sf"/>
</dbReference>
<dbReference type="PANTHER" id="PTHR46809:SF2">
    <property type="entry name" value="GH21273P"/>
    <property type="match status" value="1"/>
</dbReference>
<dbReference type="InterPro" id="IPR016093">
    <property type="entry name" value="MIR_motif"/>
</dbReference>
<dbReference type="SMART" id="SM00472">
    <property type="entry name" value="MIR"/>
    <property type="match status" value="3"/>
</dbReference>
<feature type="region of interest" description="Disordered" evidence="3">
    <location>
        <begin position="1"/>
        <end position="130"/>
    </location>
</feature>
<dbReference type="CDD" id="cd23263">
    <property type="entry name" value="beta-trefoil_MIR"/>
    <property type="match status" value="1"/>
</dbReference>
<evidence type="ECO:0000313" key="5">
    <source>
        <dbReference type="EMBL" id="KAJ1721114.1"/>
    </source>
</evidence>
<feature type="compositionally biased region" description="Low complexity" evidence="3">
    <location>
        <begin position="215"/>
        <end position="240"/>
    </location>
</feature>
<accession>A0A9W7XZ69</accession>
<comment type="caution">
    <text evidence="5">The sequence shown here is derived from an EMBL/GenBank/DDBJ whole genome shotgun (WGS) entry which is preliminary data.</text>
</comment>
<evidence type="ECO:0000256" key="1">
    <source>
        <dbReference type="ARBA" id="ARBA00022729"/>
    </source>
</evidence>
<gene>
    <name evidence="5" type="ORF">LPJ53_004328</name>
</gene>
<organism evidence="5 6">
    <name type="scientific">Coemansia erecta</name>
    <dbReference type="NCBI Taxonomy" id="147472"/>
    <lineage>
        <taxon>Eukaryota</taxon>
        <taxon>Fungi</taxon>
        <taxon>Fungi incertae sedis</taxon>
        <taxon>Zoopagomycota</taxon>
        <taxon>Kickxellomycotina</taxon>
        <taxon>Kickxellomycetes</taxon>
        <taxon>Kickxellales</taxon>
        <taxon>Kickxellaceae</taxon>
        <taxon>Coemansia</taxon>
    </lineage>
</organism>
<dbReference type="Proteomes" id="UP001149813">
    <property type="component" value="Unassembled WGS sequence"/>
</dbReference>
<dbReference type="PANTHER" id="PTHR46809">
    <property type="entry name" value="STROMAL CELL-DERIVED FACTOR 2-LIKE PROTEIN"/>
    <property type="match status" value="1"/>
</dbReference>
<evidence type="ECO:0000256" key="3">
    <source>
        <dbReference type="SAM" id="MobiDB-lite"/>
    </source>
</evidence>
<keyword evidence="1" id="KW-0732">Signal</keyword>